<reference evidence="1 2" key="2">
    <citation type="submission" date="2018-11" db="EMBL/GenBank/DDBJ databases">
        <authorList>
            <consortium name="Pathogen Informatics"/>
        </authorList>
    </citation>
    <scope>NUCLEOTIDE SEQUENCE [LARGE SCALE GENOMIC DNA]</scope>
</reference>
<dbReference type="Proteomes" id="UP000267096">
    <property type="component" value="Unassembled WGS sequence"/>
</dbReference>
<name>A0A0M3IYY4_ANISI</name>
<protein>
    <submittedName>
        <fullName evidence="3">Integrase catalytic domain-containing protein</fullName>
    </submittedName>
</protein>
<dbReference type="GO" id="GO:0003676">
    <property type="term" value="F:nucleic acid binding"/>
    <property type="evidence" value="ECO:0007669"/>
    <property type="project" value="InterPro"/>
</dbReference>
<proteinExistence type="predicted"/>
<keyword evidence="2" id="KW-1185">Reference proteome</keyword>
<dbReference type="OrthoDB" id="5851910at2759"/>
<evidence type="ECO:0000313" key="1">
    <source>
        <dbReference type="EMBL" id="VDK17637.1"/>
    </source>
</evidence>
<dbReference type="EMBL" id="UYRR01000203">
    <property type="protein sequence ID" value="VDK17637.1"/>
    <property type="molecule type" value="Genomic_DNA"/>
</dbReference>
<dbReference type="PANTHER" id="PTHR37984:SF5">
    <property type="entry name" value="PROTEIN NYNRIN-LIKE"/>
    <property type="match status" value="1"/>
</dbReference>
<dbReference type="Gene3D" id="3.30.420.10">
    <property type="entry name" value="Ribonuclease H-like superfamily/Ribonuclease H"/>
    <property type="match status" value="1"/>
</dbReference>
<dbReference type="AlphaFoldDB" id="A0A0M3IYY4"/>
<gene>
    <name evidence="1" type="ORF">ASIM_LOCUS367</name>
</gene>
<dbReference type="InterPro" id="IPR050951">
    <property type="entry name" value="Retrovirus_Pol_polyprotein"/>
</dbReference>
<dbReference type="PANTHER" id="PTHR37984">
    <property type="entry name" value="PROTEIN CBG26694"/>
    <property type="match status" value="1"/>
</dbReference>
<evidence type="ECO:0000313" key="2">
    <source>
        <dbReference type="Proteomes" id="UP000267096"/>
    </source>
</evidence>
<organism evidence="3">
    <name type="scientific">Anisakis simplex</name>
    <name type="common">Herring worm</name>
    <dbReference type="NCBI Taxonomy" id="6269"/>
    <lineage>
        <taxon>Eukaryota</taxon>
        <taxon>Metazoa</taxon>
        <taxon>Ecdysozoa</taxon>
        <taxon>Nematoda</taxon>
        <taxon>Chromadorea</taxon>
        <taxon>Rhabditida</taxon>
        <taxon>Spirurina</taxon>
        <taxon>Ascaridomorpha</taxon>
        <taxon>Ascaridoidea</taxon>
        <taxon>Anisakidae</taxon>
        <taxon>Anisakis</taxon>
        <taxon>Anisakis simplex complex</taxon>
    </lineage>
</organism>
<dbReference type="InterPro" id="IPR036397">
    <property type="entry name" value="RNaseH_sf"/>
</dbReference>
<dbReference type="InterPro" id="IPR012337">
    <property type="entry name" value="RNaseH-like_sf"/>
</dbReference>
<accession>A0A0M3IYY4</accession>
<evidence type="ECO:0000313" key="3">
    <source>
        <dbReference type="WBParaSite" id="ASIM_0000046301-mRNA-1"/>
    </source>
</evidence>
<dbReference type="WBParaSite" id="ASIM_0000046301-mRNA-1">
    <property type="protein sequence ID" value="ASIM_0000046301-mRNA-1"/>
    <property type="gene ID" value="ASIM_0000046301"/>
</dbReference>
<sequence>MIKEIEGVVSKCVACQSLASFPSPKYQSWSEPENVQSRLHMDFAGPFWNDKWLIIVDAKSKYPIVKKMNNDTSANNKALEEIFDIFGSCDTIVTDNGLPFNSNQMLRFYNRYSTEHITAPLSSSV</sequence>
<dbReference type="SUPFAM" id="SSF53098">
    <property type="entry name" value="Ribonuclease H-like"/>
    <property type="match status" value="1"/>
</dbReference>
<reference evidence="3" key="1">
    <citation type="submission" date="2017-02" db="UniProtKB">
        <authorList>
            <consortium name="WormBaseParasite"/>
        </authorList>
    </citation>
    <scope>IDENTIFICATION</scope>
</reference>